<evidence type="ECO:0000256" key="5">
    <source>
        <dbReference type="ARBA" id="ARBA00023002"/>
    </source>
</evidence>
<reference evidence="7" key="2">
    <citation type="journal article" date="2019" name="IMA Fungus">
        <title>Genome sequencing and comparison of five Tilletia species to identify candidate genes for the detection of regulated species infecting wheat.</title>
        <authorList>
            <person name="Nguyen H.D.T."/>
            <person name="Sultana T."/>
            <person name="Kesanakurti P."/>
            <person name="Hambleton S."/>
        </authorList>
    </citation>
    <scope>NUCLEOTIDE SEQUENCE</scope>
    <source>
        <strain evidence="7">DAOMC 236416</strain>
    </source>
</reference>
<comment type="similarity">
    <text evidence="2">Belongs to the DODA-type extradiol aromatic ring-opening dioxygenase family.</text>
</comment>
<reference evidence="7" key="1">
    <citation type="submission" date="2016-04" db="EMBL/GenBank/DDBJ databases">
        <authorList>
            <person name="Nguyen H.D."/>
            <person name="Samba Siva P."/>
            <person name="Cullis J."/>
            <person name="Levesque C.A."/>
            <person name="Hambleton S."/>
        </authorList>
    </citation>
    <scope>NUCLEOTIDE SEQUENCE</scope>
    <source>
        <strain evidence="7">DAOMC 236416</strain>
    </source>
</reference>
<accession>A0A177TX55</accession>
<dbReference type="PANTHER" id="PTHR30096:SF0">
    <property type="entry name" value="4,5-DOPA DIOXYGENASE EXTRADIOL-LIKE PROTEIN"/>
    <property type="match status" value="1"/>
</dbReference>
<evidence type="ECO:0000256" key="4">
    <source>
        <dbReference type="ARBA" id="ARBA00022833"/>
    </source>
</evidence>
<dbReference type="GO" id="GO:0008270">
    <property type="term" value="F:zinc ion binding"/>
    <property type="evidence" value="ECO:0007669"/>
    <property type="project" value="InterPro"/>
</dbReference>
<evidence type="ECO:0000259" key="6">
    <source>
        <dbReference type="Pfam" id="PF02900"/>
    </source>
</evidence>
<evidence type="ECO:0000313" key="8">
    <source>
        <dbReference type="Proteomes" id="UP000077521"/>
    </source>
</evidence>
<proteinExistence type="inferred from homology"/>
<dbReference type="Proteomes" id="UP000077521">
    <property type="component" value="Unassembled WGS sequence"/>
</dbReference>
<dbReference type="PANTHER" id="PTHR30096">
    <property type="entry name" value="4,5-DOPA DIOXYGENASE EXTRADIOL-LIKE PROTEIN"/>
    <property type="match status" value="1"/>
</dbReference>
<evidence type="ECO:0000256" key="2">
    <source>
        <dbReference type="ARBA" id="ARBA00007581"/>
    </source>
</evidence>
<keyword evidence="4" id="KW-0862">Zinc</keyword>
<dbReference type="Pfam" id="PF02900">
    <property type="entry name" value="LigB"/>
    <property type="match status" value="1"/>
</dbReference>
<feature type="domain" description="Extradiol ring-cleavage dioxygenase class III enzyme subunit B" evidence="6">
    <location>
        <begin position="7"/>
        <end position="291"/>
    </location>
</feature>
<organism evidence="7 8">
    <name type="scientific">Tilletia indica</name>
    <dbReference type="NCBI Taxonomy" id="43049"/>
    <lineage>
        <taxon>Eukaryota</taxon>
        <taxon>Fungi</taxon>
        <taxon>Dikarya</taxon>
        <taxon>Basidiomycota</taxon>
        <taxon>Ustilaginomycotina</taxon>
        <taxon>Exobasidiomycetes</taxon>
        <taxon>Tilletiales</taxon>
        <taxon>Tilletiaceae</taxon>
        <taxon>Tilletia</taxon>
    </lineage>
</organism>
<dbReference type="InterPro" id="IPR014436">
    <property type="entry name" value="Extradiol_dOase_DODA"/>
</dbReference>
<dbReference type="EMBL" id="LWDF02000037">
    <property type="protein sequence ID" value="KAE8259412.1"/>
    <property type="molecule type" value="Genomic_DNA"/>
</dbReference>
<evidence type="ECO:0000256" key="3">
    <source>
        <dbReference type="ARBA" id="ARBA00022723"/>
    </source>
</evidence>
<keyword evidence="5" id="KW-0560">Oxidoreductase</keyword>
<evidence type="ECO:0000256" key="1">
    <source>
        <dbReference type="ARBA" id="ARBA00001947"/>
    </source>
</evidence>
<gene>
    <name evidence="7" type="ORF">A4X13_0g1035</name>
</gene>
<dbReference type="SUPFAM" id="SSF53213">
    <property type="entry name" value="LigB-like"/>
    <property type="match status" value="1"/>
</dbReference>
<dbReference type="CDD" id="cd07363">
    <property type="entry name" value="45_DOPA_Dioxygenase"/>
    <property type="match status" value="1"/>
</dbReference>
<comment type="cofactor">
    <cofactor evidence="1">
        <name>Zn(2+)</name>
        <dbReference type="ChEBI" id="CHEBI:29105"/>
    </cofactor>
</comment>
<dbReference type="Gene3D" id="3.40.830.10">
    <property type="entry name" value="LigB-like"/>
    <property type="match status" value="1"/>
</dbReference>
<dbReference type="PIRSF" id="PIRSF006157">
    <property type="entry name" value="Doxgns_DODA"/>
    <property type="match status" value="1"/>
</dbReference>
<dbReference type="InterPro" id="IPR004183">
    <property type="entry name" value="Xdiol_dOase_suB"/>
</dbReference>
<dbReference type="GO" id="GO:0008198">
    <property type="term" value="F:ferrous iron binding"/>
    <property type="evidence" value="ECO:0007669"/>
    <property type="project" value="InterPro"/>
</dbReference>
<dbReference type="AlphaFoldDB" id="A0A177TX55"/>
<protein>
    <recommendedName>
        <fullName evidence="6">Extradiol ring-cleavage dioxygenase class III enzyme subunit B domain-containing protein</fullName>
    </recommendedName>
</protein>
<name>A0A177TX55_9BASI</name>
<comment type="caution">
    <text evidence="7">The sequence shown here is derived from an EMBL/GenBank/DDBJ whole genome shotgun (WGS) entry which is preliminary data.</text>
</comment>
<evidence type="ECO:0000313" key="7">
    <source>
        <dbReference type="EMBL" id="KAE8259412.1"/>
    </source>
</evidence>
<sequence>MAATSRAPVWYIAHGGPPTLFQTEHPAYQHWIKIGQEMRNANLKGLVVISAHWQAELGTTNARVVQINTDPTNPMYYDYYGFPPVFFKLQFHATNPPSFSKLVADTMRKEGLEVSETKRGIDHGIYIPLKVCFKDELPADSPHATPPIPQESGRDGMPEGVPLCQVSLPDSRITGREAAEASIALGRALRSLRDQGIGIMLGGQPVHNLRVFFSDLQSSLPDPKTGLYPPKAFSQNFSSAISKAVLAKDGGESGRDERVVGLVEHPAYKLAHPSDDHFLPLAAAIGASYADEPVKESLPVAEGGMAWNMYQWG</sequence>
<keyword evidence="8" id="KW-1185">Reference proteome</keyword>
<dbReference type="GO" id="GO:0016702">
    <property type="term" value="F:oxidoreductase activity, acting on single donors with incorporation of molecular oxygen, incorporation of two atoms of oxygen"/>
    <property type="evidence" value="ECO:0007669"/>
    <property type="project" value="UniProtKB-ARBA"/>
</dbReference>
<keyword evidence="3" id="KW-0479">Metal-binding</keyword>